<protein>
    <recommendedName>
        <fullName evidence="7">FYVE-type domain-containing protein</fullName>
    </recommendedName>
</protein>
<proteinExistence type="predicted"/>
<evidence type="ECO:0000256" key="2">
    <source>
        <dbReference type="ARBA" id="ARBA00022771"/>
    </source>
</evidence>
<comment type="caution">
    <text evidence="8">The sequence shown here is derived from an EMBL/GenBank/DDBJ whole genome shotgun (WGS) entry which is preliminary data.</text>
</comment>
<gene>
    <name evidence="8" type="ORF">PSON_ATCC_30995.1.T0510232</name>
</gene>
<dbReference type="CDD" id="cd00065">
    <property type="entry name" value="FYVE_like_SF"/>
    <property type="match status" value="1"/>
</dbReference>
<keyword evidence="5" id="KW-0175">Coiled coil</keyword>
<organism evidence="8 9">
    <name type="scientific">Paramecium sonneborni</name>
    <dbReference type="NCBI Taxonomy" id="65129"/>
    <lineage>
        <taxon>Eukaryota</taxon>
        <taxon>Sar</taxon>
        <taxon>Alveolata</taxon>
        <taxon>Ciliophora</taxon>
        <taxon>Intramacronucleata</taxon>
        <taxon>Oligohymenophorea</taxon>
        <taxon>Peniculida</taxon>
        <taxon>Parameciidae</taxon>
        <taxon>Paramecium</taxon>
    </lineage>
</organism>
<evidence type="ECO:0000256" key="1">
    <source>
        <dbReference type="ARBA" id="ARBA00022723"/>
    </source>
</evidence>
<reference evidence="8" key="1">
    <citation type="submission" date="2021-01" db="EMBL/GenBank/DDBJ databases">
        <authorList>
            <consortium name="Genoscope - CEA"/>
            <person name="William W."/>
        </authorList>
    </citation>
    <scope>NUCLEOTIDE SEQUENCE</scope>
</reference>
<dbReference type="Proteomes" id="UP000692954">
    <property type="component" value="Unassembled WGS sequence"/>
</dbReference>
<feature type="domain" description="FYVE-type" evidence="7">
    <location>
        <begin position="19"/>
        <end position="79"/>
    </location>
</feature>
<dbReference type="GO" id="GO:0008270">
    <property type="term" value="F:zinc ion binding"/>
    <property type="evidence" value="ECO:0007669"/>
    <property type="project" value="UniProtKB-KW"/>
</dbReference>
<evidence type="ECO:0000256" key="4">
    <source>
        <dbReference type="PROSITE-ProRule" id="PRU00091"/>
    </source>
</evidence>
<dbReference type="PANTHER" id="PTHR39490:SF8">
    <property type="entry name" value="ZINC FINGER FYVE DOMAIN-CONTAINING PROTEIN 21"/>
    <property type="match status" value="1"/>
</dbReference>
<dbReference type="PANTHER" id="PTHR39490">
    <property type="entry name" value="ARRESTIN DOMAIN-CONTAINING PROTEIN D"/>
    <property type="match status" value="1"/>
</dbReference>
<keyword evidence="9" id="KW-1185">Reference proteome</keyword>
<keyword evidence="1" id="KW-0479">Metal-binding</keyword>
<feature type="compositionally biased region" description="Low complexity" evidence="6">
    <location>
        <begin position="815"/>
        <end position="854"/>
    </location>
</feature>
<feature type="region of interest" description="Disordered" evidence="6">
    <location>
        <begin position="815"/>
        <end position="860"/>
    </location>
</feature>
<dbReference type="InterPro" id="IPR052113">
    <property type="entry name" value="FYVE-type_Zinc_Finger"/>
</dbReference>
<evidence type="ECO:0000256" key="5">
    <source>
        <dbReference type="SAM" id="Coils"/>
    </source>
</evidence>
<keyword evidence="2 4" id="KW-0863">Zinc-finger</keyword>
<keyword evidence="3" id="KW-0862">Zinc</keyword>
<name>A0A8S1NC03_9CILI</name>
<dbReference type="Pfam" id="PF01363">
    <property type="entry name" value="FYVE"/>
    <property type="match status" value="1"/>
</dbReference>
<dbReference type="AlphaFoldDB" id="A0A8S1NC03"/>
<evidence type="ECO:0000256" key="3">
    <source>
        <dbReference type="ARBA" id="ARBA00022833"/>
    </source>
</evidence>
<evidence type="ECO:0000313" key="9">
    <source>
        <dbReference type="Proteomes" id="UP000692954"/>
    </source>
</evidence>
<accession>A0A8S1NC03</accession>
<dbReference type="EMBL" id="CAJJDN010000051">
    <property type="protein sequence ID" value="CAD8087531.1"/>
    <property type="molecule type" value="Genomic_DNA"/>
</dbReference>
<dbReference type="PROSITE" id="PS50178">
    <property type="entry name" value="ZF_FYVE"/>
    <property type="match status" value="1"/>
</dbReference>
<feature type="coiled-coil region" evidence="5">
    <location>
        <begin position="487"/>
        <end position="528"/>
    </location>
</feature>
<feature type="coiled-coil region" evidence="5">
    <location>
        <begin position="561"/>
        <end position="809"/>
    </location>
</feature>
<evidence type="ECO:0000259" key="7">
    <source>
        <dbReference type="PROSITE" id="PS50178"/>
    </source>
</evidence>
<evidence type="ECO:0000256" key="6">
    <source>
        <dbReference type="SAM" id="MobiDB-lite"/>
    </source>
</evidence>
<dbReference type="OrthoDB" id="305423at2759"/>
<sequence length="865" mass="102949">MFEKLGSKLTSRTFVGNSNNKNDGCELCNQTFDWKHKQHQCKRCLRHVCYNCGPDKAIIPSHDLKTPHRICKNCKDDSKHQTQLMDVEKCKFGQLSGIGKRWAFLAQGDDFQIEKSQEEYQKSLSKILKNSSNEIKQQISANLYRFFKENKKSLNYSLYDWNYKISQGEQESQLQQKISNVLHCFFTTNPVKLTRNLVFITTYILYFCDEAITLILLSFLHQKVLPSRFQYHKLDAEENKPIEQEVKFLMDCMVEQSNSTLDPLIKPKIKEFLDAYSTDILINFMFNHIEFYVGYFLFNQLLINRDFSIYEKFLANICLQAQKAIVEAQIDEIPLYIMKNIQLEQLTTFLQFEDQQKRKHRTSLTSKDQLSQQSQLIIQQQQQSQKEKEQQRNSINNSSIEQLLDLFIGLVKDISDSKIESYIMNEKYDSNKSQIQELYQAIKKQKEELINLKNAAITYGKIDQDTESDFYNSRISRSSIKSENADKAFNQRELNEKNTQISELEDKIKNQQKLIQKQIEQQQQMEIDNFTSVSNLKAQLQNQQNSQLFKKEKEEKEEIIVKLFEQKEENYKNQISELHSENSNLKFQINKLQIQLQQVQKSKIEFESQLKEKINSQYEQEILKLTEERVSLLKKTSFLQQQILNSNIKQEERDKEILELKQQFEEQKKNADEMSQLCARKNEQTEKLNKHIDELNIQILGLKRKDFDQNFNQVQVQNNITKELQENNIQIRNSLLQKEKELFNLKQKFVEVNQLKIEYFDKMQNYERINKEINQTLKLYEEKEIHQLKSFYEEKIQLLEQTQEEQMNRLLSQYQQNQPKEQEQKMTQQQQTFRDNNQPIQQQQQISDEQSGEQSNGQVDDCLIF</sequence>
<evidence type="ECO:0000313" key="8">
    <source>
        <dbReference type="EMBL" id="CAD8087531.1"/>
    </source>
</evidence>
<dbReference type="InterPro" id="IPR017455">
    <property type="entry name" value="Znf_FYVE-rel"/>
</dbReference>
<dbReference type="InterPro" id="IPR000306">
    <property type="entry name" value="Znf_FYVE"/>
</dbReference>
<feature type="coiled-coil region" evidence="5">
    <location>
        <begin position="425"/>
        <end position="455"/>
    </location>
</feature>